<sequence length="135" mass="15619">MKMRQDLVGKMQQGDPMLVVTREQHLLTSILLELSPRVAAFLCLEPLTPMAEFVDVINKRVWRDLDTRRLHSRETLGRANLKRCSIELLLRPGWPKTLLEELVHLYLPHAGHPKVYRTMKELTVMLKQTVMALGP</sequence>
<reference evidence="1" key="1">
    <citation type="journal article" date="2015" name="Nature">
        <title>Complex archaea that bridge the gap between prokaryotes and eukaryotes.</title>
        <authorList>
            <person name="Spang A."/>
            <person name="Saw J.H."/>
            <person name="Jorgensen S.L."/>
            <person name="Zaremba-Niedzwiedzka K."/>
            <person name="Martijn J."/>
            <person name="Lind A.E."/>
            <person name="van Eijk R."/>
            <person name="Schleper C."/>
            <person name="Guy L."/>
            <person name="Ettema T.J."/>
        </authorList>
    </citation>
    <scope>NUCLEOTIDE SEQUENCE</scope>
</reference>
<dbReference type="EMBL" id="LAZR01006314">
    <property type="protein sequence ID" value="KKM93078.1"/>
    <property type="molecule type" value="Genomic_DNA"/>
</dbReference>
<organism evidence="1">
    <name type="scientific">marine sediment metagenome</name>
    <dbReference type="NCBI Taxonomy" id="412755"/>
    <lineage>
        <taxon>unclassified sequences</taxon>
        <taxon>metagenomes</taxon>
        <taxon>ecological metagenomes</taxon>
    </lineage>
</organism>
<proteinExistence type="predicted"/>
<accession>A0A0F9LI23</accession>
<comment type="caution">
    <text evidence="1">The sequence shown here is derived from an EMBL/GenBank/DDBJ whole genome shotgun (WGS) entry which is preliminary data.</text>
</comment>
<gene>
    <name evidence="1" type="ORF">LCGC14_1212140</name>
</gene>
<evidence type="ECO:0000313" key="1">
    <source>
        <dbReference type="EMBL" id="KKM93078.1"/>
    </source>
</evidence>
<protein>
    <submittedName>
        <fullName evidence="1">Uncharacterized protein</fullName>
    </submittedName>
</protein>
<dbReference type="AlphaFoldDB" id="A0A0F9LI23"/>
<name>A0A0F9LI23_9ZZZZ</name>